<reference evidence="2 3" key="1">
    <citation type="submission" date="2019-05" db="EMBL/GenBank/DDBJ databases">
        <authorList>
            <person name="Moore K."/>
            <person name="O'Neill P."/>
            <person name="Farbos A."/>
            <person name="Studholme D.J."/>
        </authorList>
    </citation>
    <scope>NUCLEOTIDE SEQUENCE [LARGE SCALE GENOMIC DNA]</scope>
    <source>
        <strain evidence="2 3">DSM 9128</strain>
    </source>
</reference>
<accession>A0A5R8ZUI7</accession>
<organism evidence="2 3">
    <name type="scientific">Pseudomonas nitroreducens</name>
    <dbReference type="NCBI Taxonomy" id="46680"/>
    <lineage>
        <taxon>Bacteria</taxon>
        <taxon>Pseudomonadati</taxon>
        <taxon>Pseudomonadota</taxon>
        <taxon>Gammaproteobacteria</taxon>
        <taxon>Pseudomonadales</taxon>
        <taxon>Pseudomonadaceae</taxon>
        <taxon>Pseudomonas</taxon>
    </lineage>
</organism>
<proteinExistence type="predicted"/>
<evidence type="ECO:0000313" key="3">
    <source>
        <dbReference type="Proteomes" id="UP000307510"/>
    </source>
</evidence>
<name>A0A5R8ZUI7_PSENT</name>
<dbReference type="PROSITE" id="PS51257">
    <property type="entry name" value="PROKAR_LIPOPROTEIN"/>
    <property type="match status" value="1"/>
</dbReference>
<feature type="chain" id="PRO_5024404150" evidence="1">
    <location>
        <begin position="18"/>
        <end position="295"/>
    </location>
</feature>
<feature type="signal peptide" evidence="1">
    <location>
        <begin position="1"/>
        <end position="17"/>
    </location>
</feature>
<dbReference type="EMBL" id="VASG01000009">
    <property type="protein sequence ID" value="TLP70093.1"/>
    <property type="molecule type" value="Genomic_DNA"/>
</dbReference>
<sequence>MKLKILSVALLISAGLAGCDLPSLSPQSKSATPASWVSLPALPVIEDAVMSLSPTFQGKRTQQFMSQICGMARGQLNQVQVNAALASMGIDSSRLPRQSQDATALLVNGDRAAQATACAAYQATDVLMAANPKDFLKAAPVTAEKAADKAPAAQQLDNDGLTRVLPIKIAQARANADVFALIAQDLQRKPGLSVAEYSERARVLFGRLAPIYLARVPANLPSVNTSYQLIGLGDNRLEFSTNIGLHYDFSAGRGLTLTQNGVLWYGKGQLLGQDYRLKAAYFQPEVAQLMGASKQ</sequence>
<gene>
    <name evidence="2" type="ORF">FEA48_27720</name>
</gene>
<keyword evidence="1" id="KW-0732">Signal</keyword>
<evidence type="ECO:0000313" key="2">
    <source>
        <dbReference type="EMBL" id="TLP70093.1"/>
    </source>
</evidence>
<dbReference type="Proteomes" id="UP000307510">
    <property type="component" value="Unassembled WGS sequence"/>
</dbReference>
<reference evidence="3" key="2">
    <citation type="submission" date="2019-06" db="EMBL/GenBank/DDBJ databases">
        <title>AzeR, a transcriptional regulator that responds to azelaic acid in Pseudomonas nitroreducens.</title>
        <authorList>
            <person name="Bez C."/>
            <person name="Javvadi S.G."/>
            <person name="Bertani I."/>
            <person name="Devescovi G."/>
            <person name="Studholme D.J."/>
            <person name="Geller A."/>
            <person name="Levy A."/>
            <person name="Venturi V."/>
        </authorList>
    </citation>
    <scope>NUCLEOTIDE SEQUENCE [LARGE SCALE GENOMIC DNA]</scope>
    <source>
        <strain evidence="3">DSM 9128</strain>
    </source>
</reference>
<dbReference type="RefSeq" id="WP_138216666.1">
    <property type="nucleotide sequence ID" value="NZ_VASG01000009.1"/>
</dbReference>
<evidence type="ECO:0000256" key="1">
    <source>
        <dbReference type="SAM" id="SignalP"/>
    </source>
</evidence>
<dbReference type="AlphaFoldDB" id="A0A5R8ZUI7"/>
<comment type="caution">
    <text evidence="2">The sequence shown here is derived from an EMBL/GenBank/DDBJ whole genome shotgun (WGS) entry which is preliminary data.</text>
</comment>
<protein>
    <submittedName>
        <fullName evidence="2">Uncharacterized protein</fullName>
    </submittedName>
</protein>